<accession>A0A9D4E542</accession>
<dbReference type="Proteomes" id="UP000828390">
    <property type="component" value="Unassembled WGS sequence"/>
</dbReference>
<gene>
    <name evidence="1" type="ORF">DPMN_174280</name>
</gene>
<keyword evidence="2" id="KW-1185">Reference proteome</keyword>
<organism evidence="1 2">
    <name type="scientific">Dreissena polymorpha</name>
    <name type="common">Zebra mussel</name>
    <name type="synonym">Mytilus polymorpha</name>
    <dbReference type="NCBI Taxonomy" id="45954"/>
    <lineage>
        <taxon>Eukaryota</taxon>
        <taxon>Metazoa</taxon>
        <taxon>Spiralia</taxon>
        <taxon>Lophotrochozoa</taxon>
        <taxon>Mollusca</taxon>
        <taxon>Bivalvia</taxon>
        <taxon>Autobranchia</taxon>
        <taxon>Heteroconchia</taxon>
        <taxon>Euheterodonta</taxon>
        <taxon>Imparidentia</taxon>
        <taxon>Neoheterodontei</taxon>
        <taxon>Myida</taxon>
        <taxon>Dreissenoidea</taxon>
        <taxon>Dreissenidae</taxon>
        <taxon>Dreissena</taxon>
    </lineage>
</organism>
<reference evidence="1" key="1">
    <citation type="journal article" date="2019" name="bioRxiv">
        <title>The Genome of the Zebra Mussel, Dreissena polymorpha: A Resource for Invasive Species Research.</title>
        <authorList>
            <person name="McCartney M.A."/>
            <person name="Auch B."/>
            <person name="Kono T."/>
            <person name="Mallez S."/>
            <person name="Zhang Y."/>
            <person name="Obille A."/>
            <person name="Becker A."/>
            <person name="Abrahante J.E."/>
            <person name="Garbe J."/>
            <person name="Badalamenti J.P."/>
            <person name="Herman A."/>
            <person name="Mangelson H."/>
            <person name="Liachko I."/>
            <person name="Sullivan S."/>
            <person name="Sone E.D."/>
            <person name="Koren S."/>
            <person name="Silverstein K.A.T."/>
            <person name="Beckman K.B."/>
            <person name="Gohl D.M."/>
        </authorList>
    </citation>
    <scope>NUCLEOTIDE SEQUENCE</scope>
    <source>
        <strain evidence="1">Duluth1</strain>
        <tissue evidence="1">Whole animal</tissue>
    </source>
</reference>
<proteinExistence type="predicted"/>
<dbReference type="EMBL" id="JAIWYP010000009">
    <property type="protein sequence ID" value="KAH3772933.1"/>
    <property type="molecule type" value="Genomic_DNA"/>
</dbReference>
<evidence type="ECO:0000313" key="2">
    <source>
        <dbReference type="Proteomes" id="UP000828390"/>
    </source>
</evidence>
<name>A0A9D4E542_DREPO</name>
<evidence type="ECO:0000313" key="1">
    <source>
        <dbReference type="EMBL" id="KAH3772933.1"/>
    </source>
</evidence>
<protein>
    <submittedName>
        <fullName evidence="1">Uncharacterized protein</fullName>
    </submittedName>
</protein>
<reference evidence="1" key="2">
    <citation type="submission" date="2020-11" db="EMBL/GenBank/DDBJ databases">
        <authorList>
            <person name="McCartney M.A."/>
            <person name="Auch B."/>
            <person name="Kono T."/>
            <person name="Mallez S."/>
            <person name="Becker A."/>
            <person name="Gohl D.M."/>
            <person name="Silverstein K.A.T."/>
            <person name="Koren S."/>
            <person name="Bechman K.B."/>
            <person name="Herman A."/>
            <person name="Abrahante J.E."/>
            <person name="Garbe J."/>
        </authorList>
    </citation>
    <scope>NUCLEOTIDE SEQUENCE</scope>
    <source>
        <strain evidence="1">Duluth1</strain>
        <tissue evidence="1">Whole animal</tissue>
    </source>
</reference>
<dbReference type="AlphaFoldDB" id="A0A9D4E542"/>
<sequence>MKGCAFHWSQEVLRRVQHEGLADVYRRRGGVSKLIRMLMTLRFLPAPHIRDFETLELMATTDATRRLVVYIRRQWVHGRSFQPRDWSVFR</sequence>
<comment type="caution">
    <text evidence="1">The sequence shown here is derived from an EMBL/GenBank/DDBJ whole genome shotgun (WGS) entry which is preliminary data.</text>
</comment>